<name>D2S2J5_HALTV</name>
<dbReference type="KEGG" id="htu:Htur_4828"/>
<dbReference type="RefSeq" id="WP_012945835.1">
    <property type="nucleotide sequence ID" value="NC_013746.1"/>
</dbReference>
<evidence type="ECO:0000313" key="1">
    <source>
        <dbReference type="EMBL" id="ADB63592.1"/>
    </source>
</evidence>
<accession>D2S2J5</accession>
<dbReference type="OrthoDB" id="189973at2157"/>
<dbReference type="InterPro" id="IPR036390">
    <property type="entry name" value="WH_DNA-bd_sf"/>
</dbReference>
<evidence type="ECO:0000313" key="2">
    <source>
        <dbReference type="Proteomes" id="UP000001903"/>
    </source>
</evidence>
<dbReference type="SUPFAM" id="SSF46785">
    <property type="entry name" value="Winged helix' DNA-binding domain"/>
    <property type="match status" value="1"/>
</dbReference>
<keyword evidence="2" id="KW-1185">Reference proteome</keyword>
<reference evidence="1 2" key="1">
    <citation type="journal article" date="2010" name="Stand. Genomic Sci.">
        <title>Complete genome sequence of Haloterrigena turkmenica type strain (4k).</title>
        <authorList>
            <person name="Saunders E."/>
            <person name="Tindall B.J."/>
            <person name="Fahnrich R."/>
            <person name="Lapidus A."/>
            <person name="Copeland A."/>
            <person name="Del Rio T.G."/>
            <person name="Lucas S."/>
            <person name="Chen F."/>
            <person name="Tice H."/>
            <person name="Cheng J.F."/>
            <person name="Han C."/>
            <person name="Detter J.C."/>
            <person name="Bruce D."/>
            <person name="Goodwin L."/>
            <person name="Chain P."/>
            <person name="Pitluck S."/>
            <person name="Pati A."/>
            <person name="Ivanova N."/>
            <person name="Mavromatis K."/>
            <person name="Chen A."/>
            <person name="Palaniappan K."/>
            <person name="Land M."/>
            <person name="Hauser L."/>
            <person name="Chang Y.J."/>
            <person name="Jeffries C.D."/>
            <person name="Brettin T."/>
            <person name="Rohde M."/>
            <person name="Goker M."/>
            <person name="Bristow J."/>
            <person name="Eisen J.A."/>
            <person name="Markowitz V."/>
            <person name="Hugenholtz P."/>
            <person name="Klenk H.P."/>
            <person name="Kyrpides N.C."/>
        </authorList>
    </citation>
    <scope>NUCLEOTIDE SEQUENCE [LARGE SCALE GENOMIC DNA]</scope>
    <source>
        <strain evidence="2">ATCC 51198 / DSM 5511 / JCM 9101 / NCIMB 13204 / VKM B-1734 / 4k</strain>
    </source>
</reference>
<dbReference type="HOGENOM" id="CLU_2091227_0_0_2"/>
<gene>
    <name evidence="1" type="ordered locus">Htur_4828</name>
</gene>
<proteinExistence type="predicted"/>
<protein>
    <submittedName>
        <fullName evidence="1">Uncharacterized protein</fullName>
    </submittedName>
</protein>
<dbReference type="GeneID" id="58789300"/>
<dbReference type="AlphaFoldDB" id="D2S2J5"/>
<geneLocation type="plasmid" evidence="1 2">
    <name>pHTUR03</name>
</geneLocation>
<sequence length="121" mass="13748">MPGENSVGRKPRVTDEEIIDVFQSAETPVLTTTMAADKLPIGKRGLLNRLKSLEEEGLLESMEVGPRGRVWWVPEGVETDETDYLKSFGKYEGTNIAESVEAVGERFDRDMREDRDELFRQ</sequence>
<dbReference type="Proteomes" id="UP000001903">
    <property type="component" value="Plasmid pHTUR03"/>
</dbReference>
<keyword evidence="1" id="KW-0614">Plasmid</keyword>
<dbReference type="EMBL" id="CP001863">
    <property type="protein sequence ID" value="ADB63592.1"/>
    <property type="molecule type" value="Genomic_DNA"/>
</dbReference>
<organism evidence="1 2">
    <name type="scientific">Haloterrigena turkmenica (strain ATCC 51198 / DSM 5511 / JCM 9101 / NCIMB 13204 / VKM B-1734 / 4k)</name>
    <name type="common">Halococcus turkmenicus</name>
    <dbReference type="NCBI Taxonomy" id="543526"/>
    <lineage>
        <taxon>Archaea</taxon>
        <taxon>Methanobacteriati</taxon>
        <taxon>Methanobacteriota</taxon>
        <taxon>Stenosarchaea group</taxon>
        <taxon>Halobacteria</taxon>
        <taxon>Halobacteriales</taxon>
        <taxon>Natrialbaceae</taxon>
        <taxon>Haloterrigena</taxon>
    </lineage>
</organism>